<proteinExistence type="predicted"/>
<protein>
    <submittedName>
        <fullName evidence="1">Uncharacterized protein</fullName>
    </submittedName>
</protein>
<evidence type="ECO:0000313" key="1">
    <source>
        <dbReference type="EMBL" id="EGV34059.1"/>
    </source>
</evidence>
<comment type="caution">
    <text evidence="1">The sequence shown here is derived from an EMBL/GenBank/DDBJ whole genome shotgun (WGS) entry which is preliminary data.</text>
</comment>
<evidence type="ECO:0000313" key="2">
    <source>
        <dbReference type="Proteomes" id="UP000004200"/>
    </source>
</evidence>
<dbReference type="EMBL" id="AFWT01000001">
    <property type="protein sequence ID" value="EGV34059.1"/>
    <property type="molecule type" value="Genomic_DNA"/>
</dbReference>
<dbReference type="eggNOG" id="ENOG5030B9W">
    <property type="taxonomic scope" value="Bacteria"/>
</dbReference>
<organism evidence="1 2">
    <name type="scientific">Thiorhodococcus drewsii AZ1</name>
    <dbReference type="NCBI Taxonomy" id="765913"/>
    <lineage>
        <taxon>Bacteria</taxon>
        <taxon>Pseudomonadati</taxon>
        <taxon>Pseudomonadota</taxon>
        <taxon>Gammaproteobacteria</taxon>
        <taxon>Chromatiales</taxon>
        <taxon>Chromatiaceae</taxon>
        <taxon>Thiorhodococcus</taxon>
    </lineage>
</organism>
<dbReference type="RefSeq" id="WP_007038930.1">
    <property type="nucleotide sequence ID" value="NZ_AFWT01000001.1"/>
</dbReference>
<accession>G2DVP4</accession>
<dbReference type="Proteomes" id="UP000004200">
    <property type="component" value="Unassembled WGS sequence"/>
</dbReference>
<gene>
    <name evidence="1" type="ORF">ThidrDRAFT_0214</name>
</gene>
<sequence length="200" mass="22266">MDRSMILDGTDATSAAHTGRLVLTPSDPHVCPHAPLLIEALVEEGFIGERLGDEGGASFRTGPGFLSLVAFTGCAVQIRDVPGSRGPFCHVRISSAFEHPRLLYGRNTRAPRCNACRHRLGDWRDHVRHWMSHAHAGVTCPSCRETRPPWLWDWKQQGGFGRFFVLIEEVFPGEATPSHALLDVLTRASGMGWRHFYVQD</sequence>
<name>G2DVP4_9GAMM</name>
<reference evidence="1 2" key="1">
    <citation type="submission" date="2011-06" db="EMBL/GenBank/DDBJ databases">
        <title>The draft genome of Thiorhodococcus drewsii AZ1.</title>
        <authorList>
            <consortium name="US DOE Joint Genome Institute (JGI-PGF)"/>
            <person name="Lucas S."/>
            <person name="Han J."/>
            <person name="Lapidus A."/>
            <person name="Cheng J.-F."/>
            <person name="Goodwin L."/>
            <person name="Pitluck S."/>
            <person name="Peters L."/>
            <person name="Land M.L."/>
            <person name="Hauser L."/>
            <person name="Vogl K."/>
            <person name="Liu Z."/>
            <person name="Imhoff J."/>
            <person name="Thiel V."/>
            <person name="Frigaard N.-U."/>
            <person name="Bryant D.A."/>
            <person name="Woyke T.J."/>
        </authorList>
    </citation>
    <scope>NUCLEOTIDE SEQUENCE [LARGE SCALE GENOMIC DNA]</scope>
    <source>
        <strain evidence="1 2">AZ1</strain>
    </source>
</reference>
<keyword evidence="2" id="KW-1185">Reference proteome</keyword>
<dbReference type="AlphaFoldDB" id="G2DVP4"/>